<dbReference type="Proteomes" id="UP000190341">
    <property type="component" value="Unassembled WGS sequence"/>
</dbReference>
<dbReference type="RefSeq" id="WP_079724953.1">
    <property type="nucleotide sequence ID" value="NZ_BMCL01000001.1"/>
</dbReference>
<evidence type="ECO:0000313" key="3">
    <source>
        <dbReference type="EMBL" id="SKC76089.1"/>
    </source>
</evidence>
<dbReference type="PANTHER" id="PTHR30441">
    <property type="entry name" value="DUF748 DOMAIN-CONTAINING PROTEIN"/>
    <property type="match status" value="1"/>
</dbReference>
<keyword evidence="1" id="KW-0812">Transmembrane</keyword>
<dbReference type="EMBL" id="FUZV01000002">
    <property type="protein sequence ID" value="SKC76089.1"/>
    <property type="molecule type" value="Genomic_DNA"/>
</dbReference>
<dbReference type="Pfam" id="PF05170">
    <property type="entry name" value="AsmA"/>
    <property type="match status" value="2"/>
</dbReference>
<dbReference type="GO" id="GO:0090313">
    <property type="term" value="P:regulation of protein targeting to membrane"/>
    <property type="evidence" value="ECO:0007669"/>
    <property type="project" value="TreeGrafter"/>
</dbReference>
<dbReference type="PANTHER" id="PTHR30441:SF9">
    <property type="entry name" value="ASMA FAMILY PROTEIN YHJG"/>
    <property type="match status" value="1"/>
</dbReference>
<reference evidence="3 4" key="1">
    <citation type="submission" date="2017-02" db="EMBL/GenBank/DDBJ databases">
        <authorList>
            <person name="Peterson S.W."/>
        </authorList>
    </citation>
    <scope>NUCLEOTIDE SEQUENCE [LARGE SCALE GENOMIC DNA]</scope>
    <source>
        <strain evidence="3 4">P15</strain>
    </source>
</reference>
<dbReference type="AlphaFoldDB" id="A0A1T5LKC7"/>
<accession>A0A1T5LKC7</accession>
<feature type="transmembrane region" description="Helical" evidence="1">
    <location>
        <begin position="26"/>
        <end position="47"/>
    </location>
</feature>
<dbReference type="STRING" id="428993.SAMN06296058_2617"/>
<dbReference type="InterPro" id="IPR052894">
    <property type="entry name" value="AsmA-related"/>
</dbReference>
<proteinExistence type="predicted"/>
<dbReference type="GO" id="GO:0005886">
    <property type="term" value="C:plasma membrane"/>
    <property type="evidence" value="ECO:0007669"/>
    <property type="project" value="TreeGrafter"/>
</dbReference>
<keyword evidence="1" id="KW-0472">Membrane</keyword>
<feature type="domain" description="AsmA" evidence="2">
    <location>
        <begin position="26"/>
        <end position="144"/>
    </location>
</feature>
<feature type="domain" description="AsmA" evidence="2">
    <location>
        <begin position="200"/>
        <end position="553"/>
    </location>
</feature>
<name>A0A1T5LKC7_9GAMM</name>
<keyword evidence="4" id="KW-1185">Reference proteome</keyword>
<evidence type="ECO:0000259" key="2">
    <source>
        <dbReference type="Pfam" id="PF05170"/>
    </source>
</evidence>
<protein>
    <recommendedName>
        <fullName evidence="2">AsmA domain-containing protein</fullName>
    </recommendedName>
</protein>
<evidence type="ECO:0000313" key="4">
    <source>
        <dbReference type="Proteomes" id="UP000190341"/>
    </source>
</evidence>
<gene>
    <name evidence="3" type="ORF">SAMN06296058_2617</name>
</gene>
<sequence>MNSVPAAPTTPRQRFRWRRPSHRTSIILGVIAVAIALLIIFWDWNWFKGPIERQVSARTGREFHIHGDLDVDLGRVTVIRADALQFGNATWSKEPTMAAAQKAQMSIEVFPLIFKREVRIPEIRLVRPQLRLETGPEGSGNWVFGESGGDTDLSFRKLWIEDGRLQFFDAAKKTDIDIRLNSVARGADDSAPPVDIQGKGHWTGEAFSLEGRAESPLALQDTDNPYTIDLKARAGATRAHARGTLLDPLRLRDFNLQLMLAGQDMEDLYPLLGIAIPSTPPYKLDGRFTRDGNTWHYDKFTGVVGDSDLGGSASVTVGRDRPLLKADLISKRLDFDDLAGFVGAPPQTGGDETANPQQKAEAAKLDADGKVLPDTPYNLTKLRAMDADVRWKAQRINAPSLPIDDMDAHLLLDAGLLRLEPLNFGVADGDIRSTIRMDAREQIIRTRANIAVRKLNLGKLFPNVKLTQDAIGRIGGDIAITGSGNSIAQILGSANGDIGVGMGHGQISNLLMELAGLDIAESLKFLVTKDKTVPVRCAFGDFAVKDGVMTTRALAFDSTDTIIVGKGQISLKDETLDLELRPRPKDRSILSLRSPLVVGGTFSDPSFRPDFKRLGLRGATALVLGSIAPPAALLATLELGPGKDAPQCGGEYAK</sequence>
<keyword evidence="1" id="KW-1133">Transmembrane helix</keyword>
<organism evidence="3 4">
    <name type="scientific">Pseudoxanthomonas indica</name>
    <dbReference type="NCBI Taxonomy" id="428993"/>
    <lineage>
        <taxon>Bacteria</taxon>
        <taxon>Pseudomonadati</taxon>
        <taxon>Pseudomonadota</taxon>
        <taxon>Gammaproteobacteria</taxon>
        <taxon>Lysobacterales</taxon>
        <taxon>Lysobacteraceae</taxon>
        <taxon>Pseudoxanthomonas</taxon>
    </lineage>
</organism>
<dbReference type="OrthoDB" id="5749006at2"/>
<evidence type="ECO:0000256" key="1">
    <source>
        <dbReference type="SAM" id="Phobius"/>
    </source>
</evidence>
<dbReference type="InterPro" id="IPR007844">
    <property type="entry name" value="AsmA"/>
</dbReference>